<evidence type="ECO:0000256" key="1">
    <source>
        <dbReference type="SAM" id="MobiDB-lite"/>
    </source>
</evidence>
<dbReference type="Proteomes" id="UP000663864">
    <property type="component" value="Unassembled WGS sequence"/>
</dbReference>
<accession>A0A814CNI9</accession>
<evidence type="ECO:0000313" key="3">
    <source>
        <dbReference type="Proteomes" id="UP000663864"/>
    </source>
</evidence>
<dbReference type="EMBL" id="CAJNOT010000328">
    <property type="protein sequence ID" value="CAF0942622.1"/>
    <property type="molecule type" value="Genomic_DNA"/>
</dbReference>
<evidence type="ECO:0000313" key="2">
    <source>
        <dbReference type="EMBL" id="CAF0942622.1"/>
    </source>
</evidence>
<proteinExistence type="predicted"/>
<feature type="compositionally biased region" description="Acidic residues" evidence="1">
    <location>
        <begin position="1"/>
        <end position="14"/>
    </location>
</feature>
<sequence>MMETLDDNDPDDEEDKKMDDEPITNKQGDDRANILMMLEEIDPRFLDFKPVENLTIDFTEGYASSIDAQQPTITPLLASSSNELLSDQKFTKKRGHSDESSARKKKKTS</sequence>
<dbReference type="AlphaFoldDB" id="A0A814CNI9"/>
<feature type="region of interest" description="Disordered" evidence="1">
    <location>
        <begin position="1"/>
        <end position="31"/>
    </location>
</feature>
<reference evidence="2" key="1">
    <citation type="submission" date="2021-02" db="EMBL/GenBank/DDBJ databases">
        <authorList>
            <person name="Nowell W R."/>
        </authorList>
    </citation>
    <scope>NUCLEOTIDE SEQUENCE</scope>
</reference>
<organism evidence="2 3">
    <name type="scientific">Rotaria sordida</name>
    <dbReference type="NCBI Taxonomy" id="392033"/>
    <lineage>
        <taxon>Eukaryota</taxon>
        <taxon>Metazoa</taxon>
        <taxon>Spiralia</taxon>
        <taxon>Gnathifera</taxon>
        <taxon>Rotifera</taxon>
        <taxon>Eurotatoria</taxon>
        <taxon>Bdelloidea</taxon>
        <taxon>Philodinida</taxon>
        <taxon>Philodinidae</taxon>
        <taxon>Rotaria</taxon>
    </lineage>
</organism>
<feature type="region of interest" description="Disordered" evidence="1">
    <location>
        <begin position="83"/>
        <end position="109"/>
    </location>
</feature>
<protein>
    <submittedName>
        <fullName evidence="2">Uncharacterized protein</fullName>
    </submittedName>
</protein>
<name>A0A814CNI9_9BILA</name>
<gene>
    <name evidence="2" type="ORF">ZHD862_LOCUS9555</name>
</gene>
<comment type="caution">
    <text evidence="2">The sequence shown here is derived from an EMBL/GenBank/DDBJ whole genome shotgun (WGS) entry which is preliminary data.</text>
</comment>